<evidence type="ECO:0000256" key="2">
    <source>
        <dbReference type="ARBA" id="ARBA00010864"/>
    </source>
</evidence>
<organism evidence="9">
    <name type="scientific">Eucalyptus grandis</name>
    <name type="common">Flooded gum</name>
    <dbReference type="NCBI Taxonomy" id="71139"/>
    <lineage>
        <taxon>Eukaryota</taxon>
        <taxon>Viridiplantae</taxon>
        <taxon>Streptophyta</taxon>
        <taxon>Embryophyta</taxon>
        <taxon>Tracheophyta</taxon>
        <taxon>Spermatophyta</taxon>
        <taxon>Magnoliopsida</taxon>
        <taxon>eudicotyledons</taxon>
        <taxon>Gunneridae</taxon>
        <taxon>Pentapetalae</taxon>
        <taxon>rosids</taxon>
        <taxon>malvids</taxon>
        <taxon>Myrtales</taxon>
        <taxon>Myrtaceae</taxon>
        <taxon>Myrtoideae</taxon>
        <taxon>Eucalypteae</taxon>
        <taxon>Eucalyptus</taxon>
    </lineage>
</organism>
<feature type="transmembrane region" description="Helical" evidence="8">
    <location>
        <begin position="108"/>
        <end position="130"/>
    </location>
</feature>
<evidence type="ECO:0000256" key="7">
    <source>
        <dbReference type="ARBA" id="ARBA00023136"/>
    </source>
</evidence>
<dbReference type="InterPro" id="IPR051143">
    <property type="entry name" value="TrkH_K-transport"/>
</dbReference>
<feature type="transmembrane region" description="Helical" evidence="8">
    <location>
        <begin position="12"/>
        <end position="41"/>
    </location>
</feature>
<dbReference type="GO" id="GO:0005886">
    <property type="term" value="C:plasma membrane"/>
    <property type="evidence" value="ECO:0000318"/>
    <property type="project" value="GO_Central"/>
</dbReference>
<dbReference type="InParanoid" id="A0A059CQU6"/>
<protein>
    <submittedName>
        <fullName evidence="9">Uncharacterized protein</fullName>
    </submittedName>
</protein>
<dbReference type="GO" id="GO:0008324">
    <property type="term" value="F:monoatomic cation transmembrane transporter activity"/>
    <property type="evidence" value="ECO:0000318"/>
    <property type="project" value="GO_Central"/>
</dbReference>
<evidence type="ECO:0000256" key="1">
    <source>
        <dbReference type="ARBA" id="ARBA00004141"/>
    </source>
</evidence>
<evidence type="ECO:0000256" key="8">
    <source>
        <dbReference type="SAM" id="Phobius"/>
    </source>
</evidence>
<keyword evidence="3" id="KW-0813">Transport</keyword>
<dbReference type="OrthoDB" id="9999863at2759"/>
<evidence type="ECO:0000256" key="6">
    <source>
        <dbReference type="ARBA" id="ARBA00023065"/>
    </source>
</evidence>
<feature type="transmembrane region" description="Helical" evidence="8">
    <location>
        <begin position="277"/>
        <end position="297"/>
    </location>
</feature>
<feature type="transmembrane region" description="Helical" evidence="8">
    <location>
        <begin position="445"/>
        <end position="461"/>
    </location>
</feature>
<comment type="subcellular location">
    <subcellularLocation>
        <location evidence="1">Membrane</location>
        <topology evidence="1">Multi-pass membrane protein</topology>
    </subcellularLocation>
</comment>
<keyword evidence="7 8" id="KW-0472">Membrane</keyword>
<name>A0A059CQU6_EUCGR</name>
<dbReference type="STRING" id="71139.A0A059CQU6"/>
<dbReference type="GO" id="GO:0030001">
    <property type="term" value="P:metal ion transport"/>
    <property type="evidence" value="ECO:0007669"/>
    <property type="project" value="UniProtKB-ARBA"/>
</dbReference>
<dbReference type="PANTHER" id="PTHR31064">
    <property type="entry name" value="POTASSIUM TRANSPORT PROTEIN DDB_G0292412-RELATED"/>
    <property type="match status" value="1"/>
</dbReference>
<evidence type="ECO:0000313" key="9">
    <source>
        <dbReference type="EMBL" id="KCW80838.1"/>
    </source>
</evidence>
<comment type="similarity">
    <text evidence="2">Belongs to the TrkH potassium transport family. HKT (TC 2.A.38.3) subfamily.</text>
</comment>
<proteinExistence type="inferred from homology"/>
<keyword evidence="4 8" id="KW-0812">Transmembrane</keyword>
<dbReference type="KEGG" id="egr:104437321"/>
<keyword evidence="6" id="KW-0406">Ion transport</keyword>
<feature type="transmembrane region" description="Helical" evidence="8">
    <location>
        <begin position="47"/>
        <end position="68"/>
    </location>
</feature>
<dbReference type="AlphaFoldDB" id="A0A059CQU6"/>
<reference evidence="9" key="1">
    <citation type="submission" date="2013-07" db="EMBL/GenBank/DDBJ databases">
        <title>The genome of Eucalyptus grandis.</title>
        <authorList>
            <person name="Schmutz J."/>
            <person name="Hayes R."/>
            <person name="Myburg A."/>
            <person name="Tuskan G."/>
            <person name="Grattapaglia D."/>
            <person name="Rokhsar D.S."/>
        </authorList>
    </citation>
    <scope>NUCLEOTIDE SEQUENCE</scope>
    <source>
        <tissue evidence="9">Leaf extractions</tissue>
    </source>
</reference>
<feature type="transmembrane region" description="Helical" evidence="8">
    <location>
        <begin position="242"/>
        <end position="265"/>
    </location>
</feature>
<feature type="transmembrane region" description="Helical" evidence="8">
    <location>
        <begin position="204"/>
        <end position="230"/>
    </location>
</feature>
<dbReference type="InterPro" id="IPR003445">
    <property type="entry name" value="Cat_transpt"/>
</dbReference>
<feature type="transmembrane region" description="Helical" evidence="8">
    <location>
        <begin position="335"/>
        <end position="355"/>
    </location>
</feature>
<evidence type="ECO:0000256" key="3">
    <source>
        <dbReference type="ARBA" id="ARBA00022448"/>
    </source>
</evidence>
<feature type="transmembrane region" description="Helical" evidence="8">
    <location>
        <begin position="388"/>
        <end position="408"/>
    </location>
</feature>
<dbReference type="EMBL" id="KK198755">
    <property type="protein sequence ID" value="KCW80838.1"/>
    <property type="molecule type" value="Genomic_DNA"/>
</dbReference>
<dbReference type="OMA" id="KFRSPFF"/>
<dbReference type="eggNOG" id="KOG1341">
    <property type="taxonomic scope" value="Eukaryota"/>
</dbReference>
<evidence type="ECO:0000256" key="5">
    <source>
        <dbReference type="ARBA" id="ARBA00022989"/>
    </source>
</evidence>
<keyword evidence="5 8" id="KW-1133">Transmembrane helix</keyword>
<dbReference type="PANTHER" id="PTHR31064:SF38">
    <property type="entry name" value="CATION TRANSPORTER HKT1_4-RELATED"/>
    <property type="match status" value="1"/>
</dbReference>
<dbReference type="Gramene" id="KCW80838">
    <property type="protein sequence ID" value="KCW80838"/>
    <property type="gene ID" value="EUGRSUZ_C02202"/>
</dbReference>
<accession>A0A059CQU6</accession>
<sequence>MTSLSCLGKEVVFLCSASWLKLACICRSFCFLFSCFLRFLLLQVNSFCIQVFYFVFLSFLGFWVLKALRPRTNSYRPRDLDLFFTSVSATTVSSMSTVEMEVFSNSQLVVMTVLMFIGGEVFVSLVGLHLRKSKLRWHIKTEEQVTCVNSDLCPSNPTNDKVEHIEIGVVEKLDCLNSQVEPQLYSQQGESLDLDYLQYCSVRFLCFVVLGYLLGVHVLGVATVSLYMAFISSARDVLKKKGLKMVTFSVFTVVSTFASCGFVPTNENMIVFSKNSGLLLLLIPQVLLGNTLFPSTLRFMLWLMGRFTKKAEIKYLLSRTSEVGYKHLLPSLHSSLLVVTVLGFVGVQFIMFCLMQWHSESLNGLSSYEKIVGVIFLCVNTRHTGETIVDLSTVAPAILVVFVVMMYLPPYTSFLPVKGGERLPGNGDRRKPKRSYKLLLENLKLSQLSYLAIFIVMICVTERKKMKEDPLNFNVLNIVVEVISAYGNVGFTMGYSCQRQLKPVEGCEDKWYGFSGKWSDQGKIILIIVMIFGRLKKFNMKGGQAWVLF</sequence>
<gene>
    <name evidence="9" type="ORF">EUGRSUZ_C02202</name>
</gene>
<dbReference type="Pfam" id="PF02386">
    <property type="entry name" value="TrkH"/>
    <property type="match status" value="2"/>
</dbReference>
<evidence type="ECO:0000256" key="4">
    <source>
        <dbReference type="ARBA" id="ARBA00022692"/>
    </source>
</evidence>